<sequence>MFEHSAPVERDTRGWCSLPWVCLRRCHSALPSGVSRRAGAWHPHAWGVARLRFSRDHLVFCDGFCTCRNKTMAIYARSFLYPTAAVDSWPCRVPRRRQGPAQSVWNERPAIENQLKICGYKNNVDVVALYLARQGLRSIPSLAQFRRLRYLWINNNKIQDLTFLTKNYYLTELYLNNNELTDISGALKHLCSLQILFLHNNELRKLGKTVKELKEMISLQTLNLFQNPLAYDPDYRLYVIYFLPSVQLLDRKLVTQRERESALHLYNPKRAWVMQSIAFGKRADTSLGTTVGSSRCTQPARRPIIPSGIHNTQRKTYIFRSFELETVFFHSSDKTLLVLVIKYKCIKNLAGLLHKVSSCSSSRQQMNPSTDSIVADKF</sequence>
<dbReference type="SUPFAM" id="SSF52075">
    <property type="entry name" value="Outer arm dynein light chain 1"/>
    <property type="match status" value="1"/>
</dbReference>
<dbReference type="AlphaFoldDB" id="A0A8C0VAN7"/>
<keyword evidence="2" id="KW-1185">Reference proteome</keyword>
<dbReference type="Pfam" id="PF14580">
    <property type="entry name" value="LRR_9"/>
    <property type="match status" value="1"/>
</dbReference>
<evidence type="ECO:0000313" key="2">
    <source>
        <dbReference type="Proteomes" id="UP000694410"/>
    </source>
</evidence>
<dbReference type="PANTHER" id="PTHR46759">
    <property type="entry name" value="LEUCINE-RICH REPEAT-CONTAINING PROTEIN 72"/>
    <property type="match status" value="1"/>
</dbReference>
<accession>A0A8C0VAN7</accession>
<reference evidence="1" key="1">
    <citation type="submission" date="2025-08" db="UniProtKB">
        <authorList>
            <consortium name="Ensembl"/>
        </authorList>
    </citation>
    <scope>IDENTIFICATION</scope>
</reference>
<dbReference type="InterPro" id="IPR032675">
    <property type="entry name" value="LRR_dom_sf"/>
</dbReference>
<dbReference type="Proteomes" id="UP000694410">
    <property type="component" value="Unplaced"/>
</dbReference>
<dbReference type="Ensembl" id="ENSCCET00000032415.1">
    <property type="protein sequence ID" value="ENSCCEP00000021335.1"/>
    <property type="gene ID" value="ENSCCEG00000019350.1"/>
</dbReference>
<dbReference type="PROSITE" id="PS51450">
    <property type="entry name" value="LRR"/>
    <property type="match status" value="2"/>
</dbReference>
<reference evidence="1" key="2">
    <citation type="submission" date="2025-09" db="UniProtKB">
        <authorList>
            <consortium name="Ensembl"/>
        </authorList>
    </citation>
    <scope>IDENTIFICATION</scope>
</reference>
<proteinExistence type="predicted"/>
<dbReference type="Gene3D" id="3.80.10.10">
    <property type="entry name" value="Ribonuclease Inhibitor"/>
    <property type="match status" value="1"/>
</dbReference>
<dbReference type="InterPro" id="IPR001611">
    <property type="entry name" value="Leu-rich_rpt"/>
</dbReference>
<gene>
    <name evidence="1" type="primary">LRRC72</name>
</gene>
<evidence type="ECO:0000313" key="1">
    <source>
        <dbReference type="Ensembl" id="ENSCCEP00000021335.1"/>
    </source>
</evidence>
<protein>
    <submittedName>
        <fullName evidence="1">Leucine rich repeat containing 72</fullName>
    </submittedName>
</protein>
<name>A0A8C0VAN7_CYACU</name>
<dbReference type="InterPro" id="IPR042655">
    <property type="entry name" value="LRC72"/>
</dbReference>
<organism evidence="1 2">
    <name type="scientific">Cyanistes caeruleus</name>
    <name type="common">Eurasian blue tit</name>
    <name type="synonym">Parus caeruleus</name>
    <dbReference type="NCBI Taxonomy" id="156563"/>
    <lineage>
        <taxon>Eukaryota</taxon>
        <taxon>Metazoa</taxon>
        <taxon>Chordata</taxon>
        <taxon>Craniata</taxon>
        <taxon>Vertebrata</taxon>
        <taxon>Euteleostomi</taxon>
        <taxon>Archelosauria</taxon>
        <taxon>Archosauria</taxon>
        <taxon>Dinosauria</taxon>
        <taxon>Saurischia</taxon>
        <taxon>Theropoda</taxon>
        <taxon>Coelurosauria</taxon>
        <taxon>Aves</taxon>
        <taxon>Neognathae</taxon>
        <taxon>Neoaves</taxon>
        <taxon>Telluraves</taxon>
        <taxon>Australaves</taxon>
        <taxon>Passeriformes</taxon>
        <taxon>Paridae</taxon>
        <taxon>Cyanistes</taxon>
    </lineage>
</organism>
<dbReference type="PANTHER" id="PTHR46759:SF1">
    <property type="entry name" value="LEUCINE-RICH REPEAT-CONTAINING PROTEIN 72"/>
    <property type="match status" value="1"/>
</dbReference>